<evidence type="ECO:0000256" key="2">
    <source>
        <dbReference type="ARBA" id="ARBA00001946"/>
    </source>
</evidence>
<comment type="function">
    <text evidence="12 13">Specifically catalyzes the dephosphorylation of 2-phosphoglycolate. Is involved in the dissimilation of the intracellular 2-phosphoglycolate formed during the DNA repair of 3'-phosphoglycolate ends, a major class of DNA lesions induced by oxidative stress.</text>
</comment>
<evidence type="ECO:0000256" key="9">
    <source>
        <dbReference type="ARBA" id="ARBA00022801"/>
    </source>
</evidence>
<evidence type="ECO:0000256" key="13">
    <source>
        <dbReference type="HAMAP-Rule" id="MF_00495"/>
    </source>
</evidence>
<evidence type="ECO:0000256" key="12">
    <source>
        <dbReference type="ARBA" id="ARBA00059247"/>
    </source>
</evidence>
<comment type="subunit">
    <text evidence="5">Homotrimer.</text>
</comment>
<name>A0A7C9PFI1_9BURK</name>
<evidence type="ECO:0000256" key="5">
    <source>
        <dbReference type="ARBA" id="ARBA00011233"/>
    </source>
</evidence>
<dbReference type="GO" id="GO:0046872">
    <property type="term" value="F:metal ion binding"/>
    <property type="evidence" value="ECO:0007669"/>
    <property type="project" value="UniProtKB-KW"/>
</dbReference>
<dbReference type="PRINTS" id="PR00413">
    <property type="entry name" value="HADHALOGNASE"/>
</dbReference>
<evidence type="ECO:0000256" key="11">
    <source>
        <dbReference type="ARBA" id="ARBA00023277"/>
    </source>
</evidence>
<dbReference type="UniPathway" id="UPA00865">
    <property type="reaction ID" value="UER00834"/>
</dbReference>
<dbReference type="InterPro" id="IPR037512">
    <property type="entry name" value="PGPase_prok"/>
</dbReference>
<feature type="binding site" evidence="13">
    <location>
        <position position="177"/>
    </location>
    <ligand>
        <name>Mg(2+)</name>
        <dbReference type="ChEBI" id="CHEBI:18420"/>
    </ligand>
</feature>
<dbReference type="SUPFAM" id="SSF56784">
    <property type="entry name" value="HAD-like"/>
    <property type="match status" value="1"/>
</dbReference>
<evidence type="ECO:0000256" key="8">
    <source>
        <dbReference type="ARBA" id="ARBA00022723"/>
    </source>
</evidence>
<dbReference type="GO" id="GO:0019253">
    <property type="term" value="P:reductive pentose-phosphate cycle"/>
    <property type="evidence" value="ECO:0007669"/>
    <property type="project" value="UniProtKB-KW"/>
</dbReference>
<dbReference type="Gene3D" id="1.10.150.240">
    <property type="entry name" value="Putative phosphatase, domain 2"/>
    <property type="match status" value="1"/>
</dbReference>
<proteinExistence type="inferred from homology"/>
<protein>
    <recommendedName>
        <fullName evidence="6 13">Phosphoglycolate phosphatase</fullName>
        <shortName evidence="13">PGP</shortName>
        <shortName evidence="13">PGPase</shortName>
        <ecNumber evidence="6 13">3.1.3.18</ecNumber>
    </recommendedName>
</protein>
<dbReference type="Pfam" id="PF13419">
    <property type="entry name" value="HAD_2"/>
    <property type="match status" value="1"/>
</dbReference>
<evidence type="ECO:0000256" key="3">
    <source>
        <dbReference type="ARBA" id="ARBA00004818"/>
    </source>
</evidence>
<feature type="binding site" evidence="13">
    <location>
        <position position="20"/>
    </location>
    <ligand>
        <name>Mg(2+)</name>
        <dbReference type="ChEBI" id="CHEBI:18420"/>
    </ligand>
</feature>
<accession>A0A7C9PFI1</accession>
<dbReference type="InterPro" id="IPR006439">
    <property type="entry name" value="HAD-SF_hydro_IA"/>
</dbReference>
<evidence type="ECO:0000256" key="6">
    <source>
        <dbReference type="ARBA" id="ARBA00013078"/>
    </source>
</evidence>
<feature type="binding site" evidence="13">
    <location>
        <position position="18"/>
    </location>
    <ligand>
        <name>Mg(2+)</name>
        <dbReference type="ChEBI" id="CHEBI:18420"/>
    </ligand>
</feature>
<evidence type="ECO:0000256" key="1">
    <source>
        <dbReference type="ARBA" id="ARBA00000830"/>
    </source>
</evidence>
<dbReference type="FunFam" id="3.40.50.1000:FF:000022">
    <property type="entry name" value="Phosphoglycolate phosphatase"/>
    <property type="match status" value="1"/>
</dbReference>
<comment type="catalytic activity">
    <reaction evidence="1 13">
        <text>2-phosphoglycolate + H2O = glycolate + phosphate</text>
        <dbReference type="Rhea" id="RHEA:14369"/>
        <dbReference type="ChEBI" id="CHEBI:15377"/>
        <dbReference type="ChEBI" id="CHEBI:29805"/>
        <dbReference type="ChEBI" id="CHEBI:43474"/>
        <dbReference type="ChEBI" id="CHEBI:58033"/>
        <dbReference type="EC" id="3.1.3.18"/>
    </reaction>
</comment>
<evidence type="ECO:0000256" key="4">
    <source>
        <dbReference type="ARBA" id="ARBA00006171"/>
    </source>
</evidence>
<dbReference type="Proteomes" id="UP000484255">
    <property type="component" value="Unassembled WGS sequence"/>
</dbReference>
<dbReference type="InterPro" id="IPR023198">
    <property type="entry name" value="PGP-like_dom2"/>
</dbReference>
<dbReference type="InterPro" id="IPR050155">
    <property type="entry name" value="HAD-like_hydrolase_sf"/>
</dbReference>
<dbReference type="Gene3D" id="3.40.50.1000">
    <property type="entry name" value="HAD superfamily/HAD-like"/>
    <property type="match status" value="1"/>
</dbReference>
<dbReference type="EC" id="3.1.3.18" evidence="6 13"/>
<comment type="caution">
    <text evidence="14">The sequence shown here is derived from an EMBL/GenBank/DDBJ whole genome shotgun (WGS) entry which is preliminary data.</text>
</comment>
<keyword evidence="11 13" id="KW-0119">Carbohydrate metabolism</keyword>
<dbReference type="SFLD" id="SFLDS00003">
    <property type="entry name" value="Haloacid_Dehalogenase"/>
    <property type="match status" value="1"/>
</dbReference>
<dbReference type="InterPro" id="IPR041492">
    <property type="entry name" value="HAD_2"/>
</dbReference>
<dbReference type="InterPro" id="IPR036412">
    <property type="entry name" value="HAD-like_sf"/>
</dbReference>
<keyword evidence="15" id="KW-1185">Reference proteome</keyword>
<keyword evidence="7" id="KW-0113">Calvin cycle</keyword>
<gene>
    <name evidence="14" type="primary">gph</name>
    <name evidence="14" type="ORF">G3A44_02980</name>
</gene>
<dbReference type="NCBIfam" id="TIGR01549">
    <property type="entry name" value="HAD-SF-IA-v1"/>
    <property type="match status" value="1"/>
</dbReference>
<feature type="active site" description="Nucleophile" evidence="13">
    <location>
        <position position="18"/>
    </location>
</feature>
<comment type="similarity">
    <text evidence="4 13">Belongs to the HAD-like hydrolase superfamily. CbbY/CbbZ/Gph/YieH family.</text>
</comment>
<sequence length="228" mass="23848">MDAPDRPGAPALQAVLFDLDGTLVDSAPDLAGALNDLRAELGLAPLAQALLRPYVGTGARGMLERGLGLRPQDADFVARRDRFLDLYEARMLWLTGLFPGIQAVLDGLAAAGLPWGVVTNKATRFAEPLVRGLALMPAPGVLVCGDTTPHAKPHPEPLWHAARQLGVSPAQVLYVGDDLRDVQAGRAAGMATVAALWGYLGDGEPPVAWGADALVDSPQALASWLGIA</sequence>
<comment type="cofactor">
    <cofactor evidence="2 13">
        <name>Mg(2+)</name>
        <dbReference type="ChEBI" id="CHEBI:18420"/>
    </cofactor>
</comment>
<keyword evidence="8 13" id="KW-0479">Metal-binding</keyword>
<dbReference type="InterPro" id="IPR023214">
    <property type="entry name" value="HAD_sf"/>
</dbReference>
<dbReference type="NCBIfam" id="TIGR01449">
    <property type="entry name" value="PGP_bact"/>
    <property type="match status" value="1"/>
</dbReference>
<dbReference type="EMBL" id="JAAGOH010000002">
    <property type="protein sequence ID" value="NDY90152.1"/>
    <property type="molecule type" value="Genomic_DNA"/>
</dbReference>
<dbReference type="GO" id="GO:0046295">
    <property type="term" value="P:glycolate biosynthetic process"/>
    <property type="evidence" value="ECO:0007669"/>
    <property type="project" value="UniProtKB-UniRule"/>
</dbReference>
<dbReference type="PANTHER" id="PTHR43434">
    <property type="entry name" value="PHOSPHOGLYCOLATE PHOSPHATASE"/>
    <property type="match status" value="1"/>
</dbReference>
<evidence type="ECO:0000313" key="15">
    <source>
        <dbReference type="Proteomes" id="UP000484255"/>
    </source>
</evidence>
<keyword evidence="9 13" id="KW-0378">Hydrolase</keyword>
<evidence type="ECO:0000256" key="10">
    <source>
        <dbReference type="ARBA" id="ARBA00022842"/>
    </source>
</evidence>
<comment type="pathway">
    <text evidence="3 13">Organic acid metabolism; glycolate biosynthesis; glycolate from 2-phosphoglycolate: step 1/1.</text>
</comment>
<dbReference type="NCBIfam" id="TIGR01509">
    <property type="entry name" value="HAD-SF-IA-v3"/>
    <property type="match status" value="1"/>
</dbReference>
<dbReference type="SFLD" id="SFLDG01135">
    <property type="entry name" value="C1.5.6:_HAD__Beta-PGM__Phospha"/>
    <property type="match status" value="1"/>
</dbReference>
<evidence type="ECO:0000256" key="7">
    <source>
        <dbReference type="ARBA" id="ARBA00022567"/>
    </source>
</evidence>
<keyword evidence="10 13" id="KW-0460">Magnesium</keyword>
<dbReference type="GO" id="GO:0008967">
    <property type="term" value="F:phosphoglycolate phosphatase activity"/>
    <property type="evidence" value="ECO:0007669"/>
    <property type="project" value="UniProtKB-UniRule"/>
</dbReference>
<dbReference type="SFLD" id="SFLDG01129">
    <property type="entry name" value="C1.5:_HAD__Beta-PGM__Phosphata"/>
    <property type="match status" value="1"/>
</dbReference>
<dbReference type="HAMAP" id="MF_00495">
    <property type="entry name" value="GPH_hydrolase_bact"/>
    <property type="match status" value="1"/>
</dbReference>
<organism evidence="14 15">
    <name type="scientific">Ideonella livida</name>
    <dbReference type="NCBI Taxonomy" id="2707176"/>
    <lineage>
        <taxon>Bacteria</taxon>
        <taxon>Pseudomonadati</taxon>
        <taxon>Pseudomonadota</taxon>
        <taxon>Betaproteobacteria</taxon>
        <taxon>Burkholderiales</taxon>
        <taxon>Sphaerotilaceae</taxon>
        <taxon>Ideonella</taxon>
    </lineage>
</organism>
<dbReference type="AlphaFoldDB" id="A0A7C9PFI1"/>
<dbReference type="PANTHER" id="PTHR43434:SF23">
    <property type="entry name" value="PHOSPHOGLYCOLATE PHOSPHATASE"/>
    <property type="match status" value="1"/>
</dbReference>
<dbReference type="RefSeq" id="WP_163455998.1">
    <property type="nucleotide sequence ID" value="NZ_JAAGOH010000002.1"/>
</dbReference>
<dbReference type="GO" id="GO:0005829">
    <property type="term" value="C:cytosol"/>
    <property type="evidence" value="ECO:0007669"/>
    <property type="project" value="TreeGrafter"/>
</dbReference>
<dbReference type="GO" id="GO:0006281">
    <property type="term" value="P:DNA repair"/>
    <property type="evidence" value="ECO:0007669"/>
    <property type="project" value="TreeGrafter"/>
</dbReference>
<evidence type="ECO:0000313" key="14">
    <source>
        <dbReference type="EMBL" id="NDY90152.1"/>
    </source>
</evidence>
<reference evidence="14 15" key="1">
    <citation type="submission" date="2020-02" db="EMBL/GenBank/DDBJ databases">
        <title>Ideonella bacterium strain TBM-1.</title>
        <authorList>
            <person name="Chen W.-M."/>
        </authorList>
    </citation>
    <scope>NUCLEOTIDE SEQUENCE [LARGE SCALE GENOMIC DNA]</scope>
    <source>
        <strain evidence="14 15">TBM-1</strain>
    </source>
</reference>